<gene>
    <name evidence="3" type="ORF">IAA64_13460</name>
</gene>
<dbReference type="Gene3D" id="1.50.10.100">
    <property type="entry name" value="Chondroitin AC/alginate lyase"/>
    <property type="match status" value="1"/>
</dbReference>
<sequence length="677" mass="77689">MTRFVEEREVARLRAAKPESFQARLYAALRERTDRNTRHPGFVQPGDTQEWWHLCWERASDAAFVWHMERDAALGEWLRGVAFWLRDLEDVEWIGPWYRDTSRPLRGHLETAHAALAMCEILDLCDGLFTVAEEESLKAALREKGMVPCLRFCERVQREHTHINNWYNVLLMGYGACALLLEDGQAVEKTLLLLRDSYSLYNSDSYGESVQYSNYATLTLSHLHELILRLRPDLANRVDLSCYARLMDWYAASFLYRKPWDDETVFPRTLNFADSAAIFRPTGDVLVQVAVRMKDILPRQAALAAWLFETTYAQPEQGPDELATFGFFNQFRYHAVLMQPDMAAARSPARAGLCEALCFENGHAILRDSWEDTRAVLAVQAGYASMNVTSHRHQDHGSFQFVQGKERMIVDGGHCCYRLNAYRFSCSTSQHAVMDFVDDAPAGGFGQPMNPFRGIHQQKLADGNFYVRKPPRTVTLMNQYIGRAHVLAIDTTDAYGEEVLLARRAFVSALPNAVFVIDVARTAQPLKMRTHFPLNNRDGALKVHRADEHRYVFRRNGEAMKLFECAAYVDGKALPSRMQFDWGYCHRNYHPLANTQGQAKEGSAEIYNWVDAQAGKTHMRVCAIAADRDERIKGWHIKAEANGDWYIESPEREKVLKLRVWSEHVYLEQDGQWIEVL</sequence>
<evidence type="ECO:0000256" key="1">
    <source>
        <dbReference type="ARBA" id="ARBA00004196"/>
    </source>
</evidence>
<protein>
    <submittedName>
        <fullName evidence="3">Heparinase II/III family protein</fullName>
    </submittedName>
</protein>
<feature type="domain" description="Heparinase II/III-like C-terminal" evidence="2">
    <location>
        <begin position="364"/>
        <end position="566"/>
    </location>
</feature>
<dbReference type="Proteomes" id="UP000886884">
    <property type="component" value="Unassembled WGS sequence"/>
</dbReference>
<reference evidence="3" key="1">
    <citation type="submission" date="2020-10" db="EMBL/GenBank/DDBJ databases">
        <authorList>
            <person name="Gilroy R."/>
        </authorList>
    </citation>
    <scope>NUCLEOTIDE SEQUENCE</scope>
    <source>
        <strain evidence="3">CHK183-6373</strain>
    </source>
</reference>
<dbReference type="SUPFAM" id="SSF48230">
    <property type="entry name" value="Chondroitin AC/alginate lyase"/>
    <property type="match status" value="1"/>
</dbReference>
<comment type="caution">
    <text evidence="3">The sequence shown here is derived from an EMBL/GenBank/DDBJ whole genome shotgun (WGS) entry which is preliminary data.</text>
</comment>
<dbReference type="Pfam" id="PF07940">
    <property type="entry name" value="Hepar_II_III_C"/>
    <property type="match status" value="1"/>
</dbReference>
<proteinExistence type="predicted"/>
<evidence type="ECO:0000313" key="3">
    <source>
        <dbReference type="EMBL" id="HIV28964.1"/>
    </source>
</evidence>
<dbReference type="EMBL" id="DVOT01000245">
    <property type="protein sequence ID" value="HIV28964.1"/>
    <property type="molecule type" value="Genomic_DNA"/>
</dbReference>
<organism evidence="3 4">
    <name type="scientific">Candidatus Ornithocaccomicrobium faecavium</name>
    <dbReference type="NCBI Taxonomy" id="2840890"/>
    <lineage>
        <taxon>Bacteria</taxon>
        <taxon>Bacillati</taxon>
        <taxon>Bacillota</taxon>
        <taxon>Clostridia</taxon>
        <taxon>Candidatus Ornithocaccomicrobium</taxon>
    </lineage>
</organism>
<dbReference type="GO" id="GO:0030313">
    <property type="term" value="C:cell envelope"/>
    <property type="evidence" value="ECO:0007669"/>
    <property type="project" value="UniProtKB-SubCell"/>
</dbReference>
<dbReference type="AlphaFoldDB" id="A0A9D1P9J3"/>
<comment type="subcellular location">
    <subcellularLocation>
        <location evidence="1">Cell envelope</location>
    </subcellularLocation>
</comment>
<reference evidence="3" key="2">
    <citation type="journal article" date="2021" name="PeerJ">
        <title>Extensive microbial diversity within the chicken gut microbiome revealed by metagenomics and culture.</title>
        <authorList>
            <person name="Gilroy R."/>
            <person name="Ravi A."/>
            <person name="Getino M."/>
            <person name="Pursley I."/>
            <person name="Horton D.L."/>
            <person name="Alikhan N.F."/>
            <person name="Baker D."/>
            <person name="Gharbi K."/>
            <person name="Hall N."/>
            <person name="Watson M."/>
            <person name="Adriaenssens E.M."/>
            <person name="Foster-Nyarko E."/>
            <person name="Jarju S."/>
            <person name="Secka A."/>
            <person name="Antonio M."/>
            <person name="Oren A."/>
            <person name="Chaudhuri R.R."/>
            <person name="La Ragione R."/>
            <person name="Hildebrand F."/>
            <person name="Pallen M.J."/>
        </authorList>
    </citation>
    <scope>NUCLEOTIDE SEQUENCE</scope>
    <source>
        <strain evidence="3">CHK183-6373</strain>
    </source>
</reference>
<evidence type="ECO:0000313" key="4">
    <source>
        <dbReference type="Proteomes" id="UP000886884"/>
    </source>
</evidence>
<name>A0A9D1P9J3_9FIRM</name>
<dbReference type="GO" id="GO:0016829">
    <property type="term" value="F:lyase activity"/>
    <property type="evidence" value="ECO:0007669"/>
    <property type="project" value="InterPro"/>
</dbReference>
<accession>A0A9D1P9J3</accession>
<dbReference type="InterPro" id="IPR008929">
    <property type="entry name" value="Chondroitin_lyas"/>
</dbReference>
<dbReference type="Gene3D" id="2.70.98.70">
    <property type="match status" value="1"/>
</dbReference>
<dbReference type="InterPro" id="IPR012480">
    <property type="entry name" value="Hepar_II_III_C"/>
</dbReference>
<evidence type="ECO:0000259" key="2">
    <source>
        <dbReference type="Pfam" id="PF07940"/>
    </source>
</evidence>